<dbReference type="RefSeq" id="XP_062646992.1">
    <property type="nucleotide sequence ID" value="XM_062795228.1"/>
</dbReference>
<organism evidence="1 2">
    <name type="scientific">Parathielavia appendiculata</name>
    <dbReference type="NCBI Taxonomy" id="2587402"/>
    <lineage>
        <taxon>Eukaryota</taxon>
        <taxon>Fungi</taxon>
        <taxon>Dikarya</taxon>
        <taxon>Ascomycota</taxon>
        <taxon>Pezizomycotina</taxon>
        <taxon>Sordariomycetes</taxon>
        <taxon>Sordariomycetidae</taxon>
        <taxon>Sordariales</taxon>
        <taxon>Chaetomiaceae</taxon>
        <taxon>Parathielavia</taxon>
    </lineage>
</organism>
<keyword evidence="2" id="KW-1185">Reference proteome</keyword>
<dbReference type="GeneID" id="87831997"/>
<reference evidence="1" key="1">
    <citation type="journal article" date="2023" name="Mol. Phylogenet. Evol.">
        <title>Genome-scale phylogeny and comparative genomics of the fungal order Sordariales.</title>
        <authorList>
            <person name="Hensen N."/>
            <person name="Bonometti L."/>
            <person name="Westerberg I."/>
            <person name="Brannstrom I.O."/>
            <person name="Guillou S."/>
            <person name="Cros-Aarteil S."/>
            <person name="Calhoun S."/>
            <person name="Haridas S."/>
            <person name="Kuo A."/>
            <person name="Mondo S."/>
            <person name="Pangilinan J."/>
            <person name="Riley R."/>
            <person name="LaButti K."/>
            <person name="Andreopoulos B."/>
            <person name="Lipzen A."/>
            <person name="Chen C."/>
            <person name="Yan M."/>
            <person name="Daum C."/>
            <person name="Ng V."/>
            <person name="Clum A."/>
            <person name="Steindorff A."/>
            <person name="Ohm R.A."/>
            <person name="Martin F."/>
            <person name="Silar P."/>
            <person name="Natvig D.O."/>
            <person name="Lalanne C."/>
            <person name="Gautier V."/>
            <person name="Ament-Velasquez S.L."/>
            <person name="Kruys A."/>
            <person name="Hutchinson M.I."/>
            <person name="Powell A.J."/>
            <person name="Barry K."/>
            <person name="Miller A.N."/>
            <person name="Grigoriev I.V."/>
            <person name="Debuchy R."/>
            <person name="Gladieux P."/>
            <person name="Hiltunen Thoren M."/>
            <person name="Johannesson H."/>
        </authorList>
    </citation>
    <scope>NUCLEOTIDE SEQUENCE</scope>
    <source>
        <strain evidence="1">CBS 731.68</strain>
    </source>
</reference>
<accession>A0AAN6TZW2</accession>
<reference evidence="1" key="2">
    <citation type="submission" date="2023-05" db="EMBL/GenBank/DDBJ databases">
        <authorList>
            <consortium name="Lawrence Berkeley National Laboratory"/>
            <person name="Steindorff A."/>
            <person name="Hensen N."/>
            <person name="Bonometti L."/>
            <person name="Westerberg I."/>
            <person name="Brannstrom I.O."/>
            <person name="Guillou S."/>
            <person name="Cros-Aarteil S."/>
            <person name="Calhoun S."/>
            <person name="Haridas S."/>
            <person name="Kuo A."/>
            <person name="Mondo S."/>
            <person name="Pangilinan J."/>
            <person name="Riley R."/>
            <person name="Labutti K."/>
            <person name="Andreopoulos B."/>
            <person name="Lipzen A."/>
            <person name="Chen C."/>
            <person name="Yanf M."/>
            <person name="Daum C."/>
            <person name="Ng V."/>
            <person name="Clum A."/>
            <person name="Ohm R."/>
            <person name="Martin F."/>
            <person name="Silar P."/>
            <person name="Natvig D."/>
            <person name="Lalanne C."/>
            <person name="Gautier V."/>
            <person name="Ament-Velasquez S.L."/>
            <person name="Kruys A."/>
            <person name="Hutchinson M.I."/>
            <person name="Powell A.J."/>
            <person name="Barry K."/>
            <person name="Miller A.N."/>
            <person name="Grigoriev I.V."/>
            <person name="Debuchy R."/>
            <person name="Gladieux P."/>
            <person name="Thoren M.H."/>
            <person name="Johannesson H."/>
        </authorList>
    </citation>
    <scope>NUCLEOTIDE SEQUENCE</scope>
    <source>
        <strain evidence="1">CBS 731.68</strain>
    </source>
</reference>
<dbReference type="EMBL" id="MU853229">
    <property type="protein sequence ID" value="KAK4123221.1"/>
    <property type="molecule type" value="Genomic_DNA"/>
</dbReference>
<proteinExistence type="predicted"/>
<evidence type="ECO:0000313" key="1">
    <source>
        <dbReference type="EMBL" id="KAK4123221.1"/>
    </source>
</evidence>
<dbReference type="AlphaFoldDB" id="A0AAN6TZW2"/>
<sequence length="437" mass="48819">MADSVRLRAGDVREDYKKSFRTWSMLYHAAIEQPDLRLKHVTYARHSQPDCEHGLSAFHQNVQISVVARNPISLYAYILSALWAEIVPEAVSMVYTNSTADNRSPNSVASLLAGHRSQEVDISDAGPDETRWWTAVLAPDQGWRATMLLKQDTFFAPWSALAAISPTRVRTPWPLCLLFPSMCAGQGLQLPAFTTSCLDLPTEVVSSFLQQLPQGWTVQDGYLDSLITIGCHARGIRPMLLGSFYDTSVECNTVTPWLQGALAAIDVAPLWVGDVSFRMIPIDLHDAAWSRTLQSFIQQPVSEPLVADGRVSRADHCRLLFLSRSGSHIRVPVCQWRPFGGTPLEHTDLEVRVHAQCKGHGLRSSHLPINYKKLYIDRDFVSENATRSIFGWLRVDGFAVDEMEIAIHGWLAMPESDEEEASAVKMPLRLCPAHPHI</sequence>
<name>A0AAN6TZW2_9PEZI</name>
<protein>
    <submittedName>
        <fullName evidence="1">Uncharacterized protein</fullName>
    </submittedName>
</protein>
<evidence type="ECO:0000313" key="2">
    <source>
        <dbReference type="Proteomes" id="UP001302602"/>
    </source>
</evidence>
<comment type="caution">
    <text evidence="1">The sequence shown here is derived from an EMBL/GenBank/DDBJ whole genome shotgun (WGS) entry which is preliminary data.</text>
</comment>
<gene>
    <name evidence="1" type="ORF">N657DRAFT_664278</name>
</gene>
<dbReference type="Proteomes" id="UP001302602">
    <property type="component" value="Unassembled WGS sequence"/>
</dbReference>